<proteinExistence type="predicted"/>
<reference evidence="1 2" key="1">
    <citation type="submission" date="2021-02" db="EMBL/GenBank/DDBJ databases">
        <title>Pan-genome distribution and transcriptional activeness of fungal secondary metabolism genes in Aspergillus section Fumigati.</title>
        <authorList>
            <person name="Takahashi H."/>
            <person name="Umemura M."/>
            <person name="Ninomiya A."/>
            <person name="Kusuya Y."/>
            <person name="Urayama S."/>
            <person name="Shimizu M."/>
            <person name="Watanabe A."/>
            <person name="Kamei K."/>
            <person name="Yaguchi T."/>
            <person name="Hagiwara D."/>
        </authorList>
    </citation>
    <scope>NUCLEOTIDE SEQUENCE [LARGE SCALE GENOMIC DNA]</scope>
    <source>
        <strain evidence="1 2">IFM 47045</strain>
    </source>
</reference>
<evidence type="ECO:0000313" key="1">
    <source>
        <dbReference type="EMBL" id="GIK07288.1"/>
    </source>
</evidence>
<protein>
    <submittedName>
        <fullName evidence="1">Uncharacterized protein</fullName>
    </submittedName>
</protein>
<organism evidence="1 2">
    <name type="scientific">Aspergillus viridinutans</name>
    <dbReference type="NCBI Taxonomy" id="75553"/>
    <lineage>
        <taxon>Eukaryota</taxon>
        <taxon>Fungi</taxon>
        <taxon>Dikarya</taxon>
        <taxon>Ascomycota</taxon>
        <taxon>Pezizomycotina</taxon>
        <taxon>Eurotiomycetes</taxon>
        <taxon>Eurotiomycetidae</taxon>
        <taxon>Eurotiales</taxon>
        <taxon>Aspergillaceae</taxon>
        <taxon>Aspergillus</taxon>
        <taxon>Aspergillus subgen. Fumigati</taxon>
    </lineage>
</organism>
<dbReference type="RefSeq" id="XP_043130474.1">
    <property type="nucleotide sequence ID" value="XM_043274539.1"/>
</dbReference>
<dbReference type="GeneID" id="66930929"/>
<accession>A0A9P3FA31</accession>
<comment type="caution">
    <text evidence="1">The sequence shown here is derived from an EMBL/GenBank/DDBJ whole genome shotgun (WGS) entry which is preliminary data.</text>
</comment>
<gene>
    <name evidence="1" type="ORF">Aspvir_002947</name>
</gene>
<evidence type="ECO:0000313" key="2">
    <source>
        <dbReference type="Proteomes" id="UP000710440"/>
    </source>
</evidence>
<keyword evidence="2" id="KW-1185">Reference proteome</keyword>
<dbReference type="OrthoDB" id="4505326at2759"/>
<dbReference type="EMBL" id="BOPL01000013">
    <property type="protein sequence ID" value="GIK07288.1"/>
    <property type="molecule type" value="Genomic_DNA"/>
</dbReference>
<dbReference type="AlphaFoldDB" id="A0A9P3FA31"/>
<name>A0A9P3FA31_ASPVI</name>
<dbReference type="Proteomes" id="UP000710440">
    <property type="component" value="Unassembled WGS sequence"/>
</dbReference>
<sequence length="190" mass="21255">MSGPLESIPTATILLRHASRTLNPRIPPIARQNVSILTCRIAIISRDKLRKEKSAKNPDLRRCVAHNSLLRRSMEEAHHNIRKNIASLRFEDDEDDSPGMITQSPSESPSSVIRCTINMAVKAMARRQRSEGLVRIASSSQEPEGKKPMNNYRRYYATRLVSGRKKLHPPAGYTTCPRGGLMTSPLDAIT</sequence>